<name>A0AAD6DBZ8_9EURO</name>
<keyword evidence="1" id="KW-0472">Membrane</keyword>
<keyword evidence="4" id="KW-1185">Reference proteome</keyword>
<dbReference type="Proteomes" id="UP001216150">
    <property type="component" value="Unassembled WGS sequence"/>
</dbReference>
<reference evidence="3 4" key="1">
    <citation type="journal article" date="2023" name="IMA Fungus">
        <title>Comparative genomic study of the Penicillium genus elucidates a diverse pangenome and 15 lateral gene transfer events.</title>
        <authorList>
            <person name="Petersen C."/>
            <person name="Sorensen T."/>
            <person name="Nielsen M.R."/>
            <person name="Sondergaard T.E."/>
            <person name="Sorensen J.L."/>
            <person name="Fitzpatrick D.A."/>
            <person name="Frisvad J.C."/>
            <person name="Nielsen K.L."/>
        </authorList>
    </citation>
    <scope>NUCLEOTIDE SEQUENCE [LARGE SCALE GENOMIC DNA]</scope>
    <source>
        <strain evidence="3 4">IBT 29057</strain>
    </source>
</reference>
<evidence type="ECO:0000313" key="3">
    <source>
        <dbReference type="EMBL" id="KAJ5568904.1"/>
    </source>
</evidence>
<comment type="caution">
    <text evidence="3">The sequence shown here is derived from an EMBL/GenBank/DDBJ whole genome shotgun (WGS) entry which is preliminary data.</text>
</comment>
<dbReference type="GO" id="GO:0031505">
    <property type="term" value="P:fungal-type cell wall organization"/>
    <property type="evidence" value="ECO:0007669"/>
    <property type="project" value="TreeGrafter"/>
</dbReference>
<evidence type="ECO:0000256" key="2">
    <source>
        <dbReference type="SAM" id="SignalP"/>
    </source>
</evidence>
<proteinExistence type="predicted"/>
<gene>
    <name evidence="3" type="ORF">N7450_011390</name>
</gene>
<feature type="chain" id="PRO_5042022898" description="Actin cortical patch SUR7/pH-response regulator PalI" evidence="2">
    <location>
        <begin position="20"/>
        <end position="269"/>
    </location>
</feature>
<protein>
    <recommendedName>
        <fullName evidence="5">Actin cortical patch SUR7/pH-response regulator PalI</fullName>
    </recommendedName>
</protein>
<dbReference type="InterPro" id="IPR052413">
    <property type="entry name" value="SUR7_domain"/>
</dbReference>
<evidence type="ECO:0000313" key="4">
    <source>
        <dbReference type="Proteomes" id="UP001216150"/>
    </source>
</evidence>
<keyword evidence="1" id="KW-1133">Transmembrane helix</keyword>
<dbReference type="GO" id="GO:0005886">
    <property type="term" value="C:plasma membrane"/>
    <property type="evidence" value="ECO:0007669"/>
    <property type="project" value="InterPro"/>
</dbReference>
<feature type="transmembrane region" description="Helical" evidence="1">
    <location>
        <begin position="195"/>
        <end position="221"/>
    </location>
</feature>
<dbReference type="EMBL" id="JAQJAC010000010">
    <property type="protein sequence ID" value="KAJ5568904.1"/>
    <property type="molecule type" value="Genomic_DNA"/>
</dbReference>
<feature type="transmembrane region" description="Helical" evidence="1">
    <location>
        <begin position="246"/>
        <end position="268"/>
    </location>
</feature>
<feature type="signal peptide" evidence="2">
    <location>
        <begin position="1"/>
        <end position="19"/>
    </location>
</feature>
<keyword evidence="1" id="KW-0812">Transmembrane</keyword>
<feature type="transmembrane region" description="Helical" evidence="1">
    <location>
        <begin position="161"/>
        <end position="183"/>
    </location>
</feature>
<keyword evidence="2" id="KW-0732">Signal</keyword>
<accession>A0AAD6DBZ8</accession>
<organism evidence="3 4">
    <name type="scientific">Penicillium hetheringtonii</name>
    <dbReference type="NCBI Taxonomy" id="911720"/>
    <lineage>
        <taxon>Eukaryota</taxon>
        <taxon>Fungi</taxon>
        <taxon>Dikarya</taxon>
        <taxon>Ascomycota</taxon>
        <taxon>Pezizomycotina</taxon>
        <taxon>Eurotiomycetes</taxon>
        <taxon>Eurotiomycetidae</taxon>
        <taxon>Eurotiales</taxon>
        <taxon>Aspergillaceae</taxon>
        <taxon>Penicillium</taxon>
    </lineage>
</organism>
<evidence type="ECO:0008006" key="5">
    <source>
        <dbReference type="Google" id="ProtNLM"/>
    </source>
</evidence>
<dbReference type="GO" id="GO:0051285">
    <property type="term" value="C:cell cortex of cell tip"/>
    <property type="evidence" value="ECO:0007669"/>
    <property type="project" value="TreeGrafter"/>
</dbReference>
<sequence>MVLPCLVVLFVGCSSPSTSHELYFLKVDLVDFPNVDHLFPRGLGELDGVDASAIAHEGNIAADDVASTVHGHTGQAASEVTSAVHNTIQSEVDKLKSQIPQYYSVGLWSYCKSEHASKVTCSNPRLKFAFDLSSMLGSVGPGMDQLLEKINEATISGFRHISHAIITLYLSGLVATVLAVALGIQKAFYDRGHRLLSICSPLSAALIVAATAMVTIVYGLLVTEVNSKLKEIGIKAVLGSRMFGTAWLAVFLSIASSITWLISLWCCCI</sequence>
<dbReference type="PANTHER" id="PTHR28019:SF2">
    <property type="entry name" value="CELL MEMBRANE PROTEIN YLR413W-RELATED"/>
    <property type="match status" value="1"/>
</dbReference>
<dbReference type="PANTHER" id="PTHR28019">
    <property type="entry name" value="CELL MEMBRANE PROTEIN YLR413W-RELATED"/>
    <property type="match status" value="1"/>
</dbReference>
<dbReference type="AlphaFoldDB" id="A0AAD6DBZ8"/>
<dbReference type="InterPro" id="IPR009571">
    <property type="entry name" value="SUR7/Rim9-like_fungi"/>
</dbReference>
<evidence type="ECO:0000256" key="1">
    <source>
        <dbReference type="SAM" id="Phobius"/>
    </source>
</evidence>
<dbReference type="Pfam" id="PF06687">
    <property type="entry name" value="SUR7"/>
    <property type="match status" value="1"/>
</dbReference>